<dbReference type="OrthoDB" id="9769061at2"/>
<evidence type="ECO:0000256" key="3">
    <source>
        <dbReference type="ARBA" id="ARBA00022670"/>
    </source>
</evidence>
<dbReference type="NCBIfam" id="TIGR04178">
    <property type="entry name" value="exo_archaeo"/>
    <property type="match status" value="1"/>
</dbReference>
<evidence type="ECO:0000313" key="10">
    <source>
        <dbReference type="EMBL" id="AWI08637.1"/>
    </source>
</evidence>
<dbReference type="Pfam" id="PF11984">
    <property type="entry name" value="DUF3485"/>
    <property type="match status" value="1"/>
</dbReference>
<dbReference type="Pfam" id="PF09721">
    <property type="entry name" value="Exosortase_EpsH"/>
    <property type="match status" value="1"/>
</dbReference>
<feature type="transmembrane region" description="Helical" evidence="8">
    <location>
        <begin position="208"/>
        <end position="233"/>
    </location>
</feature>
<dbReference type="GO" id="GO:0008233">
    <property type="term" value="F:peptidase activity"/>
    <property type="evidence" value="ECO:0007669"/>
    <property type="project" value="UniProtKB-KW"/>
</dbReference>
<dbReference type="KEGG" id="elut:CKA38_04635"/>
<feature type="transmembrane region" description="Helical" evidence="8">
    <location>
        <begin position="340"/>
        <end position="360"/>
    </location>
</feature>
<evidence type="ECO:0000256" key="2">
    <source>
        <dbReference type="ARBA" id="ARBA00022475"/>
    </source>
</evidence>
<dbReference type="GO" id="GO:0006508">
    <property type="term" value="P:proteolysis"/>
    <property type="evidence" value="ECO:0007669"/>
    <property type="project" value="UniProtKB-KW"/>
</dbReference>
<dbReference type="Proteomes" id="UP000244896">
    <property type="component" value="Chromosome"/>
</dbReference>
<protein>
    <recommendedName>
        <fullName evidence="9">Methanolan biosynthesis EpsI domain-containing protein</fullName>
    </recommendedName>
</protein>
<evidence type="ECO:0000256" key="6">
    <source>
        <dbReference type="ARBA" id="ARBA00022989"/>
    </source>
</evidence>
<organism evidence="10 11">
    <name type="scientific">Ereboglobus luteus</name>
    <dbReference type="NCBI Taxonomy" id="1796921"/>
    <lineage>
        <taxon>Bacteria</taxon>
        <taxon>Pseudomonadati</taxon>
        <taxon>Verrucomicrobiota</taxon>
        <taxon>Opitutia</taxon>
        <taxon>Opitutales</taxon>
        <taxon>Opitutaceae</taxon>
        <taxon>Ereboglobus</taxon>
    </lineage>
</organism>
<evidence type="ECO:0000256" key="8">
    <source>
        <dbReference type="SAM" id="Phobius"/>
    </source>
</evidence>
<dbReference type="InterPro" id="IPR014263">
    <property type="entry name" value="Methanolan_biosynth_EpsI"/>
</dbReference>
<dbReference type="GO" id="GO:0005886">
    <property type="term" value="C:plasma membrane"/>
    <property type="evidence" value="ECO:0007669"/>
    <property type="project" value="UniProtKB-SubCell"/>
</dbReference>
<name>A0A2U8E1A9_9BACT</name>
<dbReference type="InterPro" id="IPR019127">
    <property type="entry name" value="Exosortase"/>
</dbReference>
<evidence type="ECO:0000256" key="1">
    <source>
        <dbReference type="ARBA" id="ARBA00004651"/>
    </source>
</evidence>
<reference evidence="10 11" key="1">
    <citation type="journal article" date="2018" name="Syst. Appl. Microbiol.">
        <title>Ereboglobus luteus gen. nov. sp. nov. from cockroach guts, and new insights into the oxygen relationship of the genera Opitutus and Didymococcus (Verrucomicrobia: Opitutaceae).</title>
        <authorList>
            <person name="Tegtmeier D."/>
            <person name="Belitz A."/>
            <person name="Radek R."/>
            <person name="Heimerl T."/>
            <person name="Brune A."/>
        </authorList>
    </citation>
    <scope>NUCLEOTIDE SEQUENCE [LARGE SCALE GENOMIC DNA]</scope>
    <source>
        <strain evidence="10 11">Ho45</strain>
    </source>
</reference>
<keyword evidence="4 8" id="KW-0812">Transmembrane</keyword>
<gene>
    <name evidence="10" type="ORF">CKA38_04635</name>
</gene>
<dbReference type="InterPro" id="IPR026392">
    <property type="entry name" value="Exo/Archaeosortase_dom"/>
</dbReference>
<feature type="domain" description="Methanolan biosynthesis EpsI" evidence="9">
    <location>
        <begin position="346"/>
        <end position="561"/>
    </location>
</feature>
<keyword evidence="7 8" id="KW-0472">Membrane</keyword>
<dbReference type="AlphaFoldDB" id="A0A2U8E1A9"/>
<feature type="transmembrane region" description="Helical" evidence="8">
    <location>
        <begin position="115"/>
        <end position="132"/>
    </location>
</feature>
<feature type="transmembrane region" description="Helical" evidence="8">
    <location>
        <begin position="240"/>
        <end position="264"/>
    </location>
</feature>
<evidence type="ECO:0000256" key="4">
    <source>
        <dbReference type="ARBA" id="ARBA00022692"/>
    </source>
</evidence>
<evidence type="ECO:0000259" key="9">
    <source>
        <dbReference type="Pfam" id="PF11984"/>
    </source>
</evidence>
<evidence type="ECO:0000256" key="7">
    <source>
        <dbReference type="ARBA" id="ARBA00023136"/>
    </source>
</evidence>
<comment type="subcellular location">
    <subcellularLocation>
        <location evidence="1">Cell membrane</location>
        <topology evidence="1">Multi-pass membrane protein</topology>
    </subcellularLocation>
</comment>
<keyword evidence="5" id="KW-0378">Hydrolase</keyword>
<feature type="transmembrane region" description="Helical" evidence="8">
    <location>
        <begin position="92"/>
        <end position="109"/>
    </location>
</feature>
<sequence length="572" mass="62211">MKQSLRINCVPPWLPVLVCALAGAVVFQFFGNATRGYIHTQSLFWWWGWQWFDPASETQHGPLVVVVAAWLFRRNTRNAESAQIDGARRAPVIAMLGALALHVAGYAMQQTRVSIVAFLVFTWGVLALADCCKKQDGRGAVLSWSRAAVFPLGFLMLAIPFGFLDTLGFYLRLGVVGTVSALAHGAGIDVVRNGTQLFSPDGNFQYDVAAACSGVRSFVALLAMALLVGYLGFRSWWQRAALAVLCVPFVFVGNVARIGVIVLAGEWFGHAAGGRVHDWSGWVVFLIVLALLLGAARLMRESKKRDFDKSYHNDNEQEKGRCNPMDRTALKAAGSRGMSVAAVWVVAVCVCVAAAGAAFATARLDTVAVRGTAGVRLASDGVNPAPLPVFLGTKWGGRDVEVSAVERELLPPDTGFARKNYARLSNPQREQVFFSIVLSERDRTSIHRPEVCLVGQGWRIKGRGRERFALPDGGTLDATLLRIEREVVLADSKTTATIPAVFAYWFAGSDGTEASHAGMLLRGATDRLLHLRADRWAYVVAQSLALDGEEAARARIAEVIALSWPETRARND</sequence>
<feature type="transmembrane region" description="Helical" evidence="8">
    <location>
        <begin position="12"/>
        <end position="31"/>
    </location>
</feature>
<feature type="transmembrane region" description="Helical" evidence="8">
    <location>
        <begin position="144"/>
        <end position="164"/>
    </location>
</feature>
<proteinExistence type="predicted"/>
<feature type="transmembrane region" description="Helical" evidence="8">
    <location>
        <begin position="279"/>
        <end position="299"/>
    </location>
</feature>
<keyword evidence="11" id="KW-1185">Reference proteome</keyword>
<keyword evidence="2" id="KW-1003">Cell membrane</keyword>
<evidence type="ECO:0000256" key="5">
    <source>
        <dbReference type="ARBA" id="ARBA00022801"/>
    </source>
</evidence>
<evidence type="ECO:0000313" key="11">
    <source>
        <dbReference type="Proteomes" id="UP000244896"/>
    </source>
</evidence>
<keyword evidence="6 8" id="KW-1133">Transmembrane helix</keyword>
<keyword evidence="3" id="KW-0645">Protease</keyword>
<dbReference type="EMBL" id="CP023004">
    <property type="protein sequence ID" value="AWI08637.1"/>
    <property type="molecule type" value="Genomic_DNA"/>
</dbReference>
<accession>A0A2U8E1A9</accession>
<dbReference type="RefSeq" id="WP_108824446.1">
    <property type="nucleotide sequence ID" value="NZ_CP023004.1"/>
</dbReference>